<dbReference type="AlphaFoldDB" id="A0AA40D3R1"/>
<feature type="compositionally biased region" description="Basic and acidic residues" evidence="2">
    <location>
        <begin position="129"/>
        <end position="141"/>
    </location>
</feature>
<comment type="caution">
    <text evidence="3">The sequence shown here is derived from an EMBL/GenBank/DDBJ whole genome shotgun (WGS) entry which is preliminary data.</text>
</comment>
<reference evidence="3" key="1">
    <citation type="submission" date="2023-06" db="EMBL/GenBank/DDBJ databases">
        <title>Multi-omics analyses reveal the molecular pathogenesis toolkit of Lasiodiplodia hormozganensis, a cross-kingdom pathogen.</title>
        <authorList>
            <person name="Felix C."/>
            <person name="Meneses R."/>
            <person name="Goncalves M.F.M."/>
            <person name="Tilleman L."/>
            <person name="Duarte A.S."/>
            <person name="Jorrin-Novo J.V."/>
            <person name="Van De Peer Y."/>
            <person name="Deforce D."/>
            <person name="Van Nieuwerburgh F."/>
            <person name="Esteves A.C."/>
            <person name="Alves A."/>
        </authorList>
    </citation>
    <scope>NUCLEOTIDE SEQUENCE</scope>
    <source>
        <strain evidence="3">CBS 339.90</strain>
    </source>
</reference>
<name>A0AA40D3R1_9PEZI</name>
<evidence type="ECO:0000313" key="4">
    <source>
        <dbReference type="Proteomes" id="UP001175001"/>
    </source>
</evidence>
<feature type="coiled-coil region" evidence="1">
    <location>
        <begin position="187"/>
        <end position="248"/>
    </location>
</feature>
<feature type="compositionally biased region" description="Low complexity" evidence="2">
    <location>
        <begin position="108"/>
        <end position="117"/>
    </location>
</feature>
<gene>
    <name evidence="3" type="ORF">DIS24_g2598</name>
</gene>
<accession>A0AA40D3R1</accession>
<keyword evidence="4" id="KW-1185">Reference proteome</keyword>
<evidence type="ECO:0000256" key="1">
    <source>
        <dbReference type="SAM" id="Coils"/>
    </source>
</evidence>
<sequence>MTRSDAGSAHRRQRATPLQRHQQHDRRQRTSLSSALPYRPAQRVADTKRPSSALARRSPEHNVSSERRRDDGRIQEHGGRRELFDDRGQRLYKQEPGEQDLPRSSFLQQQQQQQSQQNPQARAHQLAGYERERRREDERRLSTGPRELISTRKNIPMQLAGSTEQLTRAFIHEENRAVELTRLNAVVVQRNNTIAEANRQIERQEEEIARLKSTIAGRLDRPISFERRNALAQKNEELEKMHQALGSRTEMAVALHDICSRQQEFLRTISGGIYAADDGRRMQFNAWINGSELYLAHVKSQVAFETNWEDTLRRANAVAIKEIEKAAKIAAQQALQHVAQPSGLQAVHQSGTQHTQHEVQQAVEQLIQETTEDIDRKSKGSGSLG</sequence>
<evidence type="ECO:0000256" key="2">
    <source>
        <dbReference type="SAM" id="MobiDB-lite"/>
    </source>
</evidence>
<organism evidence="3 4">
    <name type="scientific">Lasiodiplodia hormozganensis</name>
    <dbReference type="NCBI Taxonomy" id="869390"/>
    <lineage>
        <taxon>Eukaryota</taxon>
        <taxon>Fungi</taxon>
        <taxon>Dikarya</taxon>
        <taxon>Ascomycota</taxon>
        <taxon>Pezizomycotina</taxon>
        <taxon>Dothideomycetes</taxon>
        <taxon>Dothideomycetes incertae sedis</taxon>
        <taxon>Botryosphaeriales</taxon>
        <taxon>Botryosphaeriaceae</taxon>
        <taxon>Lasiodiplodia</taxon>
    </lineage>
</organism>
<protein>
    <submittedName>
        <fullName evidence="3">Uncharacterized protein</fullName>
    </submittedName>
</protein>
<feature type="region of interest" description="Disordered" evidence="2">
    <location>
        <begin position="1"/>
        <end position="146"/>
    </location>
</feature>
<proteinExistence type="predicted"/>
<dbReference type="EMBL" id="JAUJDW010000008">
    <property type="protein sequence ID" value="KAK0661506.1"/>
    <property type="molecule type" value="Genomic_DNA"/>
</dbReference>
<feature type="compositionally biased region" description="Basic and acidic residues" evidence="2">
    <location>
        <begin position="57"/>
        <end position="96"/>
    </location>
</feature>
<keyword evidence="1" id="KW-0175">Coiled coil</keyword>
<dbReference type="Proteomes" id="UP001175001">
    <property type="component" value="Unassembled WGS sequence"/>
</dbReference>
<evidence type="ECO:0000313" key="3">
    <source>
        <dbReference type="EMBL" id="KAK0661506.1"/>
    </source>
</evidence>